<dbReference type="EMBL" id="JAAALK010000086">
    <property type="protein sequence ID" value="KAG8082951.1"/>
    <property type="molecule type" value="Genomic_DNA"/>
</dbReference>
<comment type="caution">
    <text evidence="2">The sequence shown here is derived from an EMBL/GenBank/DDBJ whole genome shotgun (WGS) entry which is preliminary data.</text>
</comment>
<proteinExistence type="predicted"/>
<evidence type="ECO:0000313" key="2">
    <source>
        <dbReference type="EMBL" id="KAG8082951.1"/>
    </source>
</evidence>
<dbReference type="Proteomes" id="UP000729402">
    <property type="component" value="Unassembled WGS sequence"/>
</dbReference>
<accession>A0A8J5W0S6</accession>
<feature type="compositionally biased region" description="Low complexity" evidence="1">
    <location>
        <begin position="56"/>
        <end position="65"/>
    </location>
</feature>
<feature type="compositionally biased region" description="Pro residues" evidence="1">
    <location>
        <begin position="36"/>
        <end position="45"/>
    </location>
</feature>
<protein>
    <submittedName>
        <fullName evidence="2">Uncharacterized protein</fullName>
    </submittedName>
</protein>
<gene>
    <name evidence="2" type="ORF">GUJ93_ZPchr0014g46577</name>
</gene>
<feature type="region of interest" description="Disordered" evidence="1">
    <location>
        <begin position="36"/>
        <end position="65"/>
    </location>
</feature>
<sequence>MAAAAIATTRPRRRAPANLGLYANIASRLASPPLHLPPGFYPDPPARSDQGVFPQRRPGPGAPAACLLDGMPDVLVKDVAYLH</sequence>
<reference evidence="2" key="2">
    <citation type="submission" date="2021-02" db="EMBL/GenBank/DDBJ databases">
        <authorList>
            <person name="Kimball J.A."/>
            <person name="Haas M.W."/>
            <person name="Macchietto M."/>
            <person name="Kono T."/>
            <person name="Duquette J."/>
            <person name="Shao M."/>
        </authorList>
    </citation>
    <scope>NUCLEOTIDE SEQUENCE</scope>
    <source>
        <tissue evidence="2">Fresh leaf tissue</tissue>
    </source>
</reference>
<evidence type="ECO:0000256" key="1">
    <source>
        <dbReference type="SAM" id="MobiDB-lite"/>
    </source>
</evidence>
<organism evidence="2 3">
    <name type="scientific">Zizania palustris</name>
    <name type="common">Northern wild rice</name>
    <dbReference type="NCBI Taxonomy" id="103762"/>
    <lineage>
        <taxon>Eukaryota</taxon>
        <taxon>Viridiplantae</taxon>
        <taxon>Streptophyta</taxon>
        <taxon>Embryophyta</taxon>
        <taxon>Tracheophyta</taxon>
        <taxon>Spermatophyta</taxon>
        <taxon>Magnoliopsida</taxon>
        <taxon>Liliopsida</taxon>
        <taxon>Poales</taxon>
        <taxon>Poaceae</taxon>
        <taxon>BOP clade</taxon>
        <taxon>Oryzoideae</taxon>
        <taxon>Oryzeae</taxon>
        <taxon>Zizaniinae</taxon>
        <taxon>Zizania</taxon>
    </lineage>
</organism>
<evidence type="ECO:0000313" key="3">
    <source>
        <dbReference type="Proteomes" id="UP000729402"/>
    </source>
</evidence>
<keyword evidence="3" id="KW-1185">Reference proteome</keyword>
<reference evidence="2" key="1">
    <citation type="journal article" date="2021" name="bioRxiv">
        <title>Whole Genome Assembly and Annotation of Northern Wild Rice, Zizania palustris L., Supports a Whole Genome Duplication in the Zizania Genus.</title>
        <authorList>
            <person name="Haas M."/>
            <person name="Kono T."/>
            <person name="Macchietto M."/>
            <person name="Millas R."/>
            <person name="McGilp L."/>
            <person name="Shao M."/>
            <person name="Duquette J."/>
            <person name="Hirsch C.N."/>
            <person name="Kimball J."/>
        </authorList>
    </citation>
    <scope>NUCLEOTIDE SEQUENCE</scope>
    <source>
        <tissue evidence="2">Fresh leaf tissue</tissue>
    </source>
</reference>
<name>A0A8J5W0S6_ZIZPA</name>
<dbReference type="AlphaFoldDB" id="A0A8J5W0S6"/>